<sequence>MWFEVTVYAVRSTLKREWSKRRVPTGAWGIMLVGAHWCKTQSMGILTLAQAEFCTYNRLLIDVEIRLGGLVLFHGEEDDARGFFQGEEDDAWATFQAEEDVAWA</sequence>
<proteinExistence type="predicted"/>
<keyword evidence="2" id="KW-1185">Reference proteome</keyword>
<reference evidence="1" key="2">
    <citation type="submission" date="2022-01" db="EMBL/GenBank/DDBJ databases">
        <authorList>
            <person name="Yamashiro T."/>
            <person name="Shiraishi A."/>
            <person name="Satake H."/>
            <person name="Nakayama K."/>
        </authorList>
    </citation>
    <scope>NUCLEOTIDE SEQUENCE</scope>
</reference>
<dbReference type="EMBL" id="BQNB010008698">
    <property type="protein sequence ID" value="GJS53048.1"/>
    <property type="molecule type" value="Genomic_DNA"/>
</dbReference>
<organism evidence="1 2">
    <name type="scientific">Tanacetum coccineum</name>
    <dbReference type="NCBI Taxonomy" id="301880"/>
    <lineage>
        <taxon>Eukaryota</taxon>
        <taxon>Viridiplantae</taxon>
        <taxon>Streptophyta</taxon>
        <taxon>Embryophyta</taxon>
        <taxon>Tracheophyta</taxon>
        <taxon>Spermatophyta</taxon>
        <taxon>Magnoliopsida</taxon>
        <taxon>eudicotyledons</taxon>
        <taxon>Gunneridae</taxon>
        <taxon>Pentapetalae</taxon>
        <taxon>asterids</taxon>
        <taxon>campanulids</taxon>
        <taxon>Asterales</taxon>
        <taxon>Asteraceae</taxon>
        <taxon>Asteroideae</taxon>
        <taxon>Anthemideae</taxon>
        <taxon>Anthemidinae</taxon>
        <taxon>Tanacetum</taxon>
    </lineage>
</organism>
<evidence type="ECO:0000313" key="1">
    <source>
        <dbReference type="EMBL" id="GJS53048.1"/>
    </source>
</evidence>
<dbReference type="Proteomes" id="UP001151760">
    <property type="component" value="Unassembled WGS sequence"/>
</dbReference>
<accession>A0ABQ4WJR7</accession>
<evidence type="ECO:0000313" key="2">
    <source>
        <dbReference type="Proteomes" id="UP001151760"/>
    </source>
</evidence>
<reference evidence="1" key="1">
    <citation type="journal article" date="2022" name="Int. J. Mol. Sci.">
        <title>Draft Genome of Tanacetum Coccineum: Genomic Comparison of Closely Related Tanacetum-Family Plants.</title>
        <authorList>
            <person name="Yamashiro T."/>
            <person name="Shiraishi A."/>
            <person name="Nakayama K."/>
            <person name="Satake H."/>
        </authorList>
    </citation>
    <scope>NUCLEOTIDE SEQUENCE</scope>
</reference>
<name>A0ABQ4WJR7_9ASTR</name>
<protein>
    <submittedName>
        <fullName evidence="1">Uncharacterized protein</fullName>
    </submittedName>
</protein>
<gene>
    <name evidence="1" type="ORF">Tco_0626410</name>
</gene>
<comment type="caution">
    <text evidence="1">The sequence shown here is derived from an EMBL/GenBank/DDBJ whole genome shotgun (WGS) entry which is preliminary data.</text>
</comment>